<feature type="domain" description="Ig-like" evidence="4">
    <location>
        <begin position="106"/>
        <end position="204"/>
    </location>
</feature>
<protein>
    <recommendedName>
        <fullName evidence="4">Ig-like domain-containing protein</fullName>
    </recommendedName>
</protein>
<organism evidence="5 6">
    <name type="scientific">Channa striata</name>
    <name type="common">Snakehead murrel</name>
    <name type="synonym">Ophicephalus striatus</name>
    <dbReference type="NCBI Taxonomy" id="64152"/>
    <lineage>
        <taxon>Eukaryota</taxon>
        <taxon>Metazoa</taxon>
        <taxon>Chordata</taxon>
        <taxon>Craniata</taxon>
        <taxon>Vertebrata</taxon>
        <taxon>Euteleostomi</taxon>
        <taxon>Actinopterygii</taxon>
        <taxon>Neopterygii</taxon>
        <taxon>Teleostei</taxon>
        <taxon>Neoteleostei</taxon>
        <taxon>Acanthomorphata</taxon>
        <taxon>Anabantaria</taxon>
        <taxon>Anabantiformes</taxon>
        <taxon>Channoidei</taxon>
        <taxon>Channidae</taxon>
        <taxon>Channa</taxon>
    </lineage>
</organism>
<dbReference type="EMBL" id="JAUPFM010000001">
    <property type="protein sequence ID" value="KAK2863244.1"/>
    <property type="molecule type" value="Genomic_DNA"/>
</dbReference>
<accession>A0AA88NUW0</accession>
<evidence type="ECO:0000256" key="1">
    <source>
        <dbReference type="ARBA" id="ARBA00004370"/>
    </source>
</evidence>
<proteinExistence type="predicted"/>
<dbReference type="GO" id="GO:0050852">
    <property type="term" value="P:T cell receptor signaling pathway"/>
    <property type="evidence" value="ECO:0007669"/>
    <property type="project" value="TreeGrafter"/>
</dbReference>
<evidence type="ECO:0000313" key="5">
    <source>
        <dbReference type="EMBL" id="KAK2863244.1"/>
    </source>
</evidence>
<keyword evidence="6" id="KW-1185">Reference proteome</keyword>
<evidence type="ECO:0000313" key="6">
    <source>
        <dbReference type="Proteomes" id="UP001187415"/>
    </source>
</evidence>
<dbReference type="InterPro" id="IPR036179">
    <property type="entry name" value="Ig-like_dom_sf"/>
</dbReference>
<dbReference type="PANTHER" id="PTHR24100">
    <property type="entry name" value="BUTYROPHILIN"/>
    <property type="match status" value="1"/>
</dbReference>
<dbReference type="InterPro" id="IPR050504">
    <property type="entry name" value="IgSF_BTN/MOG"/>
</dbReference>
<comment type="subcellular location">
    <subcellularLocation>
        <location evidence="1">Membrane</location>
    </subcellularLocation>
</comment>
<comment type="caution">
    <text evidence="5">The sequence shown here is derived from an EMBL/GenBank/DDBJ whole genome shotgun (WGS) entry which is preliminary data.</text>
</comment>
<keyword evidence="3" id="KW-0393">Immunoglobulin domain</keyword>
<dbReference type="InterPro" id="IPR007110">
    <property type="entry name" value="Ig-like_dom"/>
</dbReference>
<evidence type="ECO:0000259" key="4">
    <source>
        <dbReference type="PROSITE" id="PS50835"/>
    </source>
</evidence>
<sequence length="336" mass="38068">MQDHGVHEGKTGIQIIYNSTIQSKIKSFSDDSNPLCSGFSKFKSAFDCNEPRKLCSRRTVPRGLAISIHLLGHLRYLVSLKRQHHDNMSRQKIIWILLVIVLTSFCEAKGSDAIFTMRWDSQIEADLSLANLVCFFQTELSKVVYHMTEGVEYPESQHEQFAGRVHLDRDALKEGRVRLHLSRVTAEDSGEYSCELTADFDKYTGRWEHEATEHFVLNVAQNEDGENVDKPLIKPKSGPTAAEGVRVPSDSLEQEVLVYLRSAVGPIVLVALICSLLLWATCLPQTGCVCGRHRHEQIKSDPDVPPSSRLRQMMKRIYLPAELMQQKNQQPKLLQV</sequence>
<dbReference type="AlphaFoldDB" id="A0AA88NUW0"/>
<dbReference type="Proteomes" id="UP001187415">
    <property type="component" value="Unassembled WGS sequence"/>
</dbReference>
<dbReference type="PANTHER" id="PTHR24100:SF151">
    <property type="entry name" value="ICOS LIGAND"/>
    <property type="match status" value="1"/>
</dbReference>
<evidence type="ECO:0000256" key="2">
    <source>
        <dbReference type="ARBA" id="ARBA00023136"/>
    </source>
</evidence>
<evidence type="ECO:0000256" key="3">
    <source>
        <dbReference type="ARBA" id="ARBA00023319"/>
    </source>
</evidence>
<dbReference type="GO" id="GO:0005102">
    <property type="term" value="F:signaling receptor binding"/>
    <property type="evidence" value="ECO:0007669"/>
    <property type="project" value="TreeGrafter"/>
</dbReference>
<dbReference type="PROSITE" id="PS50835">
    <property type="entry name" value="IG_LIKE"/>
    <property type="match status" value="1"/>
</dbReference>
<dbReference type="Gene3D" id="2.60.40.10">
    <property type="entry name" value="Immunoglobulins"/>
    <property type="match status" value="1"/>
</dbReference>
<dbReference type="GO" id="GO:0009897">
    <property type="term" value="C:external side of plasma membrane"/>
    <property type="evidence" value="ECO:0007669"/>
    <property type="project" value="TreeGrafter"/>
</dbReference>
<gene>
    <name evidence="5" type="ORF">Q5P01_002777</name>
</gene>
<dbReference type="InterPro" id="IPR013783">
    <property type="entry name" value="Ig-like_fold"/>
</dbReference>
<dbReference type="SUPFAM" id="SSF48726">
    <property type="entry name" value="Immunoglobulin"/>
    <property type="match status" value="1"/>
</dbReference>
<keyword evidence="2" id="KW-0472">Membrane</keyword>
<dbReference type="GO" id="GO:0001817">
    <property type="term" value="P:regulation of cytokine production"/>
    <property type="evidence" value="ECO:0007669"/>
    <property type="project" value="TreeGrafter"/>
</dbReference>
<reference evidence="5" key="1">
    <citation type="submission" date="2023-07" db="EMBL/GenBank/DDBJ databases">
        <title>Chromosome-level Genome Assembly of Striped Snakehead (Channa striata).</title>
        <authorList>
            <person name="Liu H."/>
        </authorList>
    </citation>
    <scope>NUCLEOTIDE SEQUENCE</scope>
    <source>
        <strain evidence="5">Gz</strain>
        <tissue evidence="5">Muscle</tissue>
    </source>
</reference>
<name>A0AA88NUW0_CHASR</name>